<proteinExistence type="predicted"/>
<keyword evidence="2" id="KW-1133">Transmembrane helix</keyword>
<keyword evidence="3" id="KW-0732">Signal</keyword>
<organism evidence="4 5">
    <name type="scientific">Pseudoclavibacter albus</name>
    <dbReference type="NCBI Taxonomy" id="272241"/>
    <lineage>
        <taxon>Bacteria</taxon>
        <taxon>Bacillati</taxon>
        <taxon>Actinomycetota</taxon>
        <taxon>Actinomycetes</taxon>
        <taxon>Micrococcales</taxon>
        <taxon>Microbacteriaceae</taxon>
        <taxon>Pseudoclavibacter</taxon>
    </lineage>
</organism>
<evidence type="ECO:0000256" key="3">
    <source>
        <dbReference type="SAM" id="SignalP"/>
    </source>
</evidence>
<gene>
    <name evidence="4" type="ORF">M3D15_08255</name>
</gene>
<evidence type="ECO:0000313" key="4">
    <source>
        <dbReference type="EMBL" id="MCT2043320.1"/>
    </source>
</evidence>
<feature type="signal peptide" evidence="3">
    <location>
        <begin position="1"/>
        <end position="30"/>
    </location>
</feature>
<keyword evidence="5" id="KW-1185">Reference proteome</keyword>
<reference evidence="4 5" key="1">
    <citation type="submission" date="2022-04" db="EMBL/GenBank/DDBJ databases">
        <title>Human microbiome associated bacterial genomes.</title>
        <authorList>
            <person name="Sandstrom S."/>
            <person name="Salamzade R."/>
            <person name="Kalan L.R."/>
        </authorList>
    </citation>
    <scope>NUCLEOTIDE SEQUENCE [LARGE SCALE GENOMIC DNA]</scope>
    <source>
        <strain evidence="5">p3-SID1799</strain>
    </source>
</reference>
<dbReference type="Proteomes" id="UP001525379">
    <property type="component" value="Unassembled WGS sequence"/>
</dbReference>
<keyword evidence="2" id="KW-0472">Membrane</keyword>
<sequence length="682" mass="69057">MHWLKSILVTATAALLAAPLAGLAGQPAAAAEAPMTAAPAAQAPRLNAAPMVSPESFDVPNGTVNDQGLMILNDGHIDYATVLDGNELEVKIKDDTQSPIDTLRPLESTIVHINDNLKMQVPDGWDEALGAPVGSEIYVAEQTQKSDAIWPGWSTEKISAERTPNGVDWTLKGVNGPEGATFKLFLVDSLSGGISNLLFDSSDGVPDTANIPKNAHVHGNWVFNKQGLYCLDMQRSATLDTGEQVSTDFVIPIAVGAVDLMGLPNNPCAGGVPSEPKPVDPGTPGDGAPGDDVPGDGTPGDGTQPGTPDESGGDKPGNGTTPGTGPAPKPNPGSGHKPGTNPGGSSGAKPGASAGDTCPDGKGAHVMSEGHADFGPVVLGGELRATIKDDVTGTWRSPSDTVLWVKPEANRTIPLAQESGIIWLGWNTLHMPDKYKTNPVTWTLNSVDGPGGVKVTIPGTFGGGETVFTGPGQSYEIDKPKHTHGQWTFDADGIYRLGFTFTLTDANGGQVSTSATLTIAVGNVDAASALGCEQRGGGSLGAVGSEEGTTGGAAPAANGNGGANGSGNGAAGQNGKDDAKASGAAGTPVDLNGDGVIDDNERQLAAQAALYDPIRAALAGNITPLLIWAIGLLLLVAASGGAGLWWGRRSWGAGAAAAAAATSTSYPDPVAFAADGTPPHRE</sequence>
<evidence type="ECO:0000256" key="2">
    <source>
        <dbReference type="SAM" id="Phobius"/>
    </source>
</evidence>
<dbReference type="RefSeq" id="WP_260104522.1">
    <property type="nucleotide sequence ID" value="NZ_JALXSQ010000036.1"/>
</dbReference>
<evidence type="ECO:0000313" key="5">
    <source>
        <dbReference type="Proteomes" id="UP001525379"/>
    </source>
</evidence>
<keyword evidence="2" id="KW-0812">Transmembrane</keyword>
<dbReference type="NCBIfam" id="NF038134">
    <property type="entry name" value="choice_anch_M"/>
    <property type="match status" value="2"/>
</dbReference>
<feature type="transmembrane region" description="Helical" evidence="2">
    <location>
        <begin position="625"/>
        <end position="646"/>
    </location>
</feature>
<feature type="compositionally biased region" description="Low complexity" evidence="1">
    <location>
        <begin position="542"/>
        <end position="558"/>
    </location>
</feature>
<feature type="compositionally biased region" description="Gly residues" evidence="1">
    <location>
        <begin position="559"/>
        <end position="572"/>
    </location>
</feature>
<dbReference type="InterPro" id="IPR022435">
    <property type="entry name" value="Surface-anchored_actinobac"/>
</dbReference>
<name>A0ABT2HYX5_9MICO</name>
<accession>A0ABT2HYX5</accession>
<feature type="region of interest" description="Disordered" evidence="1">
    <location>
        <begin position="267"/>
        <end position="369"/>
    </location>
</feature>
<dbReference type="NCBIfam" id="TIGR03769">
    <property type="entry name" value="P_ac_wall_RPT"/>
    <property type="match status" value="2"/>
</dbReference>
<protein>
    <submittedName>
        <fullName evidence="4">Choice-of-anchor M domain-containing protein</fullName>
    </submittedName>
</protein>
<dbReference type="EMBL" id="JALXSQ010000036">
    <property type="protein sequence ID" value="MCT2043320.1"/>
    <property type="molecule type" value="Genomic_DNA"/>
</dbReference>
<evidence type="ECO:0000256" key="1">
    <source>
        <dbReference type="SAM" id="MobiDB-lite"/>
    </source>
</evidence>
<comment type="caution">
    <text evidence="4">The sequence shown here is derived from an EMBL/GenBank/DDBJ whole genome shotgun (WGS) entry which is preliminary data.</text>
</comment>
<feature type="compositionally biased region" description="Low complexity" evidence="1">
    <location>
        <begin position="290"/>
        <end position="309"/>
    </location>
</feature>
<feature type="region of interest" description="Disordered" evidence="1">
    <location>
        <begin position="541"/>
        <end position="595"/>
    </location>
</feature>
<feature type="chain" id="PRO_5047056748" evidence="3">
    <location>
        <begin position="31"/>
        <end position="682"/>
    </location>
</feature>